<evidence type="ECO:0000313" key="2">
    <source>
        <dbReference type="EMBL" id="MFC6200530.1"/>
    </source>
</evidence>
<dbReference type="SMART" id="SM00966">
    <property type="entry name" value="SpoVT_AbrB"/>
    <property type="match status" value="1"/>
</dbReference>
<dbReference type="PANTHER" id="PTHR40516">
    <property type="entry name" value="ANTITOXIN CHPS-RELATED"/>
    <property type="match status" value="1"/>
</dbReference>
<reference evidence="3" key="1">
    <citation type="journal article" date="2019" name="Int. J. Syst. Evol. Microbiol.">
        <title>The Global Catalogue of Microorganisms (GCM) 10K type strain sequencing project: providing services to taxonomists for standard genome sequencing and annotation.</title>
        <authorList>
            <consortium name="The Broad Institute Genomics Platform"/>
            <consortium name="The Broad Institute Genome Sequencing Center for Infectious Disease"/>
            <person name="Wu L."/>
            <person name="Ma J."/>
        </authorList>
    </citation>
    <scope>NUCLEOTIDE SEQUENCE [LARGE SCALE GENOMIC DNA]</scope>
    <source>
        <strain evidence="3">CCM 8930</strain>
    </source>
</reference>
<dbReference type="RefSeq" id="WP_137614841.1">
    <property type="nucleotide sequence ID" value="NZ_BJDI01000001.1"/>
</dbReference>
<comment type="caution">
    <text evidence="2">The sequence shown here is derived from an EMBL/GenBank/DDBJ whole genome shotgun (WGS) entry which is preliminary data.</text>
</comment>
<dbReference type="InterPro" id="IPR007159">
    <property type="entry name" value="SpoVT-AbrB_dom"/>
</dbReference>
<name>A0ABW1SFV9_9LACO</name>
<dbReference type="PANTHER" id="PTHR40516:SF1">
    <property type="entry name" value="ANTITOXIN CHPS-RELATED"/>
    <property type="match status" value="1"/>
</dbReference>
<keyword evidence="3" id="KW-1185">Reference proteome</keyword>
<evidence type="ECO:0000313" key="3">
    <source>
        <dbReference type="Proteomes" id="UP001596171"/>
    </source>
</evidence>
<protein>
    <submittedName>
        <fullName evidence="2">AbrB/MazE/SpoVT family DNA-binding domain-containing protein</fullName>
    </submittedName>
</protein>
<proteinExistence type="predicted"/>
<dbReference type="InterPro" id="IPR039052">
    <property type="entry name" value="Antitox_PemI-like"/>
</dbReference>
<feature type="domain" description="SpoVT-AbrB" evidence="1">
    <location>
        <begin position="11"/>
        <end position="56"/>
    </location>
</feature>
<dbReference type="GO" id="GO:0003677">
    <property type="term" value="F:DNA binding"/>
    <property type="evidence" value="ECO:0007669"/>
    <property type="project" value="UniProtKB-KW"/>
</dbReference>
<dbReference type="Proteomes" id="UP001596171">
    <property type="component" value="Unassembled WGS sequence"/>
</dbReference>
<dbReference type="SUPFAM" id="SSF89447">
    <property type="entry name" value="AbrB/MazE/MraZ-like"/>
    <property type="match status" value="1"/>
</dbReference>
<dbReference type="Gene3D" id="2.10.260.10">
    <property type="match status" value="1"/>
</dbReference>
<accession>A0ABW1SFV9</accession>
<evidence type="ECO:0000259" key="1">
    <source>
        <dbReference type="SMART" id="SM00966"/>
    </source>
</evidence>
<organism evidence="2 3">
    <name type="scientific">Lactiplantibacillus nangangensis</name>
    <dbReference type="NCBI Taxonomy" id="2559917"/>
    <lineage>
        <taxon>Bacteria</taxon>
        <taxon>Bacillati</taxon>
        <taxon>Bacillota</taxon>
        <taxon>Bacilli</taxon>
        <taxon>Lactobacillales</taxon>
        <taxon>Lactobacillaceae</taxon>
        <taxon>Lactiplantibacillus</taxon>
    </lineage>
</organism>
<dbReference type="EMBL" id="JBHSSE010000003">
    <property type="protein sequence ID" value="MFC6200530.1"/>
    <property type="molecule type" value="Genomic_DNA"/>
</dbReference>
<gene>
    <name evidence="2" type="ORF">ACFP1L_01305</name>
</gene>
<dbReference type="InterPro" id="IPR037914">
    <property type="entry name" value="SpoVT-AbrB_sf"/>
</dbReference>
<keyword evidence="2" id="KW-0238">DNA-binding</keyword>
<dbReference type="Pfam" id="PF04014">
    <property type="entry name" value="MazE_antitoxin"/>
    <property type="match status" value="1"/>
</dbReference>
<sequence length="87" mass="10092">MARINEQTSLEKWNRSLAVKIPHQIIKELNLKDNQLLTISVQGDSIVLTPIEKQPTNIHELFADWEDDSQRDSELDWGPAMPNEIVW</sequence>